<gene>
    <name evidence="3" type="ORF">DXD40_00025</name>
</gene>
<evidence type="ECO:0000313" key="3">
    <source>
        <dbReference type="EMBL" id="RGJ96841.1"/>
    </source>
</evidence>
<feature type="region of interest" description="Disordered" evidence="1">
    <location>
        <begin position="246"/>
        <end position="280"/>
    </location>
</feature>
<evidence type="ECO:0000256" key="2">
    <source>
        <dbReference type="SAM" id="Phobius"/>
    </source>
</evidence>
<evidence type="ECO:0000313" key="4">
    <source>
        <dbReference type="Proteomes" id="UP000260844"/>
    </source>
</evidence>
<protein>
    <submittedName>
        <fullName evidence="3">Uncharacterized protein</fullName>
    </submittedName>
</protein>
<dbReference type="RefSeq" id="WP_117688791.1">
    <property type="nucleotide sequence ID" value="NZ_QSPV01000001.1"/>
</dbReference>
<keyword evidence="2" id="KW-0812">Transmembrane</keyword>
<organism evidence="3 4">
    <name type="scientific">Bacteroides uniformis</name>
    <dbReference type="NCBI Taxonomy" id="820"/>
    <lineage>
        <taxon>Bacteria</taxon>
        <taxon>Pseudomonadati</taxon>
        <taxon>Bacteroidota</taxon>
        <taxon>Bacteroidia</taxon>
        <taxon>Bacteroidales</taxon>
        <taxon>Bacteroidaceae</taxon>
        <taxon>Bacteroides</taxon>
    </lineage>
</organism>
<dbReference type="EMBL" id="QSPV01000001">
    <property type="protein sequence ID" value="RGJ96841.1"/>
    <property type="molecule type" value="Genomic_DNA"/>
</dbReference>
<name>A0A8B2YYC3_BACUN</name>
<comment type="caution">
    <text evidence="3">The sequence shown here is derived from an EMBL/GenBank/DDBJ whole genome shotgun (WGS) entry which is preliminary data.</text>
</comment>
<keyword evidence="2" id="KW-1133">Transmembrane helix</keyword>
<dbReference type="AlphaFoldDB" id="A0A8B2YYC3"/>
<evidence type="ECO:0000256" key="1">
    <source>
        <dbReference type="SAM" id="MobiDB-lite"/>
    </source>
</evidence>
<accession>A0A8B2YYC3</accession>
<reference evidence="3 4" key="1">
    <citation type="submission" date="2018-08" db="EMBL/GenBank/DDBJ databases">
        <title>A genome reference for cultivated species of the human gut microbiota.</title>
        <authorList>
            <person name="Zou Y."/>
            <person name="Xue W."/>
            <person name="Luo G."/>
        </authorList>
    </citation>
    <scope>NUCLEOTIDE SEQUENCE [LARGE SCALE GENOMIC DNA]</scope>
    <source>
        <strain evidence="3 4">TM04-30</strain>
    </source>
</reference>
<keyword evidence="2" id="KW-0472">Membrane</keyword>
<proteinExistence type="predicted"/>
<dbReference type="Proteomes" id="UP000260844">
    <property type="component" value="Unassembled WGS sequence"/>
</dbReference>
<sequence>MSNKNFNHNDNESFMEGIYGCMERIEAGIIELQKAKPADSSSVVNNNANETLVQDLKALINENNKHGYEYTEAKIKKFASAVVEHLNILNDNFNDTKSAIVNTRPSTEVLNSLKEIRTCQEQKTDEVKTLIQKLTTTIEDGVHNFKHHRIGFETPFVFWTIVIETMLILGLFTWIIISEKPNQDRIDNDLKYRYIKMKGDASAEQIATLEEIFELNRDSQKIEQMREDVKTYEEAVRKQAALAEQARLKEQAAKEQESKAKSIKDKQEQPKDNPNKKSKP</sequence>
<feature type="transmembrane region" description="Helical" evidence="2">
    <location>
        <begin position="156"/>
        <end position="177"/>
    </location>
</feature>